<keyword evidence="2" id="KW-0808">Transferase</keyword>
<gene>
    <name evidence="2" type="ORF">ACFORG_16975</name>
</gene>
<dbReference type="InterPro" id="IPR016181">
    <property type="entry name" value="Acyl_CoA_acyltransferase"/>
</dbReference>
<reference evidence="3" key="1">
    <citation type="journal article" date="2019" name="Int. J. Syst. Evol. Microbiol.">
        <title>The Global Catalogue of Microorganisms (GCM) 10K type strain sequencing project: providing services to taxonomists for standard genome sequencing and annotation.</title>
        <authorList>
            <consortium name="The Broad Institute Genomics Platform"/>
            <consortium name="The Broad Institute Genome Sequencing Center for Infectious Disease"/>
            <person name="Wu L."/>
            <person name="Ma J."/>
        </authorList>
    </citation>
    <scope>NUCLEOTIDE SEQUENCE [LARGE SCALE GENOMIC DNA]</scope>
    <source>
        <strain evidence="3">KCTC 42911</strain>
    </source>
</reference>
<organism evidence="2 3">
    <name type="scientific">Lutimaribacter marinistellae</name>
    <dbReference type="NCBI Taxonomy" id="1820329"/>
    <lineage>
        <taxon>Bacteria</taxon>
        <taxon>Pseudomonadati</taxon>
        <taxon>Pseudomonadota</taxon>
        <taxon>Alphaproteobacteria</taxon>
        <taxon>Rhodobacterales</taxon>
        <taxon>Roseobacteraceae</taxon>
        <taxon>Lutimaribacter</taxon>
    </lineage>
</organism>
<dbReference type="PROSITE" id="PS51186">
    <property type="entry name" value="GNAT"/>
    <property type="match status" value="1"/>
</dbReference>
<name>A0ABV7TKK7_9RHOB</name>
<dbReference type="RefSeq" id="WP_386736723.1">
    <property type="nucleotide sequence ID" value="NZ_JBHRXI010000017.1"/>
</dbReference>
<accession>A0ABV7TKK7</accession>
<dbReference type="Proteomes" id="UP001595629">
    <property type="component" value="Unassembled WGS sequence"/>
</dbReference>
<sequence>MTPTHFLAPYDTADKPACLGVFDSNVPVFFGAEEREEFAGFLDHLPGPYVVMRGQGGAVLGCGGYAASRHDANVAVLCWGMVDRSAQTQQLGRSLLLHRLSRIKAEPAFHKVSIETSPESSGFFHRFGFDAVERVKDGFAPGRDMVRMLKHLQR</sequence>
<comment type="caution">
    <text evidence="2">The sequence shown here is derived from an EMBL/GenBank/DDBJ whole genome shotgun (WGS) entry which is preliminary data.</text>
</comment>
<proteinExistence type="predicted"/>
<protein>
    <submittedName>
        <fullName evidence="2">GNAT family N-acetyltransferase</fullName>
        <ecNumber evidence="2">2.3.-.-</ecNumber>
    </submittedName>
</protein>
<dbReference type="Pfam" id="PF13673">
    <property type="entry name" value="Acetyltransf_10"/>
    <property type="match status" value="1"/>
</dbReference>
<keyword evidence="3" id="KW-1185">Reference proteome</keyword>
<feature type="domain" description="N-acetyltransferase" evidence="1">
    <location>
        <begin position="5"/>
        <end position="153"/>
    </location>
</feature>
<dbReference type="EMBL" id="JBHRXI010000017">
    <property type="protein sequence ID" value="MFC3615452.1"/>
    <property type="molecule type" value="Genomic_DNA"/>
</dbReference>
<evidence type="ECO:0000259" key="1">
    <source>
        <dbReference type="PROSITE" id="PS51186"/>
    </source>
</evidence>
<dbReference type="InterPro" id="IPR000182">
    <property type="entry name" value="GNAT_dom"/>
</dbReference>
<dbReference type="EC" id="2.3.-.-" evidence="2"/>
<dbReference type="Gene3D" id="3.40.630.30">
    <property type="match status" value="1"/>
</dbReference>
<evidence type="ECO:0000313" key="3">
    <source>
        <dbReference type="Proteomes" id="UP001595629"/>
    </source>
</evidence>
<keyword evidence="2" id="KW-0012">Acyltransferase</keyword>
<evidence type="ECO:0000313" key="2">
    <source>
        <dbReference type="EMBL" id="MFC3615452.1"/>
    </source>
</evidence>
<dbReference type="SUPFAM" id="SSF55729">
    <property type="entry name" value="Acyl-CoA N-acyltransferases (Nat)"/>
    <property type="match status" value="1"/>
</dbReference>
<dbReference type="GO" id="GO:0016746">
    <property type="term" value="F:acyltransferase activity"/>
    <property type="evidence" value="ECO:0007669"/>
    <property type="project" value="UniProtKB-KW"/>
</dbReference>